<keyword evidence="6" id="KW-0325">Glycoprotein</keyword>
<dbReference type="CDD" id="cd21176">
    <property type="entry name" value="LPMO_auxiliary-like"/>
    <property type="match status" value="1"/>
</dbReference>
<gene>
    <name evidence="10" type="ORF">K402DRAFT_391626</name>
</gene>
<dbReference type="InterPro" id="IPR046530">
    <property type="entry name" value="BIM1-like_dom"/>
</dbReference>
<evidence type="ECO:0000313" key="11">
    <source>
        <dbReference type="Proteomes" id="UP000800041"/>
    </source>
</evidence>
<reference evidence="10" key="1">
    <citation type="journal article" date="2020" name="Stud. Mycol.">
        <title>101 Dothideomycetes genomes: a test case for predicting lifestyles and emergence of pathogens.</title>
        <authorList>
            <person name="Haridas S."/>
            <person name="Albert R."/>
            <person name="Binder M."/>
            <person name="Bloem J."/>
            <person name="Labutti K."/>
            <person name="Salamov A."/>
            <person name="Andreopoulos B."/>
            <person name="Baker S."/>
            <person name="Barry K."/>
            <person name="Bills G."/>
            <person name="Bluhm B."/>
            <person name="Cannon C."/>
            <person name="Castanera R."/>
            <person name="Culley D."/>
            <person name="Daum C."/>
            <person name="Ezra D."/>
            <person name="Gonzalez J."/>
            <person name="Henrissat B."/>
            <person name="Kuo A."/>
            <person name="Liang C."/>
            <person name="Lipzen A."/>
            <person name="Lutzoni F."/>
            <person name="Magnuson J."/>
            <person name="Mondo S."/>
            <person name="Nolan M."/>
            <person name="Ohm R."/>
            <person name="Pangilinan J."/>
            <person name="Park H.-J."/>
            <person name="Ramirez L."/>
            <person name="Alfaro M."/>
            <person name="Sun H."/>
            <person name="Tritt A."/>
            <person name="Yoshinaga Y."/>
            <person name="Zwiers L.-H."/>
            <person name="Turgeon B."/>
            <person name="Goodwin S."/>
            <person name="Spatafora J."/>
            <person name="Crous P."/>
            <person name="Grigoriev I."/>
        </authorList>
    </citation>
    <scope>NUCLEOTIDE SEQUENCE</scope>
    <source>
        <strain evidence="10">CBS 113979</strain>
    </source>
</reference>
<evidence type="ECO:0000256" key="8">
    <source>
        <dbReference type="SAM" id="MobiDB-lite"/>
    </source>
</evidence>
<proteinExistence type="predicted"/>
<organism evidence="10 11">
    <name type="scientific">Aulographum hederae CBS 113979</name>
    <dbReference type="NCBI Taxonomy" id="1176131"/>
    <lineage>
        <taxon>Eukaryota</taxon>
        <taxon>Fungi</taxon>
        <taxon>Dikarya</taxon>
        <taxon>Ascomycota</taxon>
        <taxon>Pezizomycotina</taxon>
        <taxon>Dothideomycetes</taxon>
        <taxon>Pleosporomycetidae</taxon>
        <taxon>Aulographales</taxon>
        <taxon>Aulographaceae</taxon>
    </lineage>
</organism>
<dbReference type="GO" id="GO:0005886">
    <property type="term" value="C:plasma membrane"/>
    <property type="evidence" value="ECO:0007669"/>
    <property type="project" value="UniProtKB-SubCell"/>
</dbReference>
<dbReference type="OrthoDB" id="5329488at2759"/>
<evidence type="ECO:0000256" key="3">
    <source>
        <dbReference type="ARBA" id="ARBA00022622"/>
    </source>
</evidence>
<dbReference type="PANTHER" id="PTHR34992">
    <property type="entry name" value="HYPHAL ANASTAMOSIS-7 PROTEIN"/>
    <property type="match status" value="1"/>
</dbReference>
<sequence>METAREGQGGPSAALQMCRCCRRTAAVMTGGLDGLGGVINHADDPRPTCLPTYTLPAASSSPHRPPRERQPKSVAPCCLRLERCHLRESSNPPSSPYQPPPTDLRCVDDHDPTSTMLSPQILLAIATTWSFASAHTVITYPGWRGNTLHSSGQINGMGQRWNETTDNWDFPYGQQWIYPCGGMPTSTNRTFWPTTGGALAWQPGWFSGHQFAYFYVNLGVGTEPDNMSHPMLPVFSVQGPANVNFSGELCLPQVPLPANLTFNDGDNATIQIIEVAQHGASLYSCVDITFKDPGDALIQEVGPDNCKNASVDPNTGISFDPVYSYVYTMPIQSAAASLLPSLAILAPAVIAALFSL</sequence>
<keyword evidence="4" id="KW-0732">Signal</keyword>
<dbReference type="InterPro" id="IPR046936">
    <property type="entry name" value="BIM1-like"/>
</dbReference>
<evidence type="ECO:0000256" key="6">
    <source>
        <dbReference type="ARBA" id="ARBA00023180"/>
    </source>
</evidence>
<accession>A0A6G1H784</accession>
<dbReference type="GO" id="GO:0098552">
    <property type="term" value="C:side of membrane"/>
    <property type="evidence" value="ECO:0007669"/>
    <property type="project" value="UniProtKB-KW"/>
</dbReference>
<evidence type="ECO:0000256" key="4">
    <source>
        <dbReference type="ARBA" id="ARBA00022729"/>
    </source>
</evidence>
<evidence type="ECO:0000256" key="2">
    <source>
        <dbReference type="ARBA" id="ARBA00022475"/>
    </source>
</evidence>
<evidence type="ECO:0000313" key="10">
    <source>
        <dbReference type="EMBL" id="KAF1988924.1"/>
    </source>
</evidence>
<name>A0A6G1H784_9PEZI</name>
<dbReference type="Pfam" id="PF20238">
    <property type="entry name" value="BIM1-like_dom"/>
    <property type="match status" value="1"/>
</dbReference>
<evidence type="ECO:0000256" key="7">
    <source>
        <dbReference type="ARBA" id="ARBA00023288"/>
    </source>
</evidence>
<dbReference type="EMBL" id="ML977147">
    <property type="protein sequence ID" value="KAF1988924.1"/>
    <property type="molecule type" value="Genomic_DNA"/>
</dbReference>
<feature type="region of interest" description="Disordered" evidence="8">
    <location>
        <begin position="52"/>
        <end position="73"/>
    </location>
</feature>
<dbReference type="Proteomes" id="UP000800041">
    <property type="component" value="Unassembled WGS sequence"/>
</dbReference>
<keyword evidence="7" id="KW-0449">Lipoprotein</keyword>
<keyword evidence="3" id="KW-0336">GPI-anchor</keyword>
<keyword evidence="5" id="KW-0472">Membrane</keyword>
<protein>
    <recommendedName>
        <fullName evidence="9">Copper acquisition factor BIM1-like domain-containing protein</fullName>
    </recommendedName>
</protein>
<comment type="subcellular location">
    <subcellularLocation>
        <location evidence="1">Cell membrane</location>
        <topology evidence="1">Lipid-anchor</topology>
        <topology evidence="1">GPI-anchor</topology>
    </subcellularLocation>
</comment>
<feature type="domain" description="Copper acquisition factor BIM1-like" evidence="9">
    <location>
        <begin position="133"/>
        <end position="310"/>
    </location>
</feature>
<dbReference type="PANTHER" id="PTHR34992:SF10">
    <property type="entry name" value="COPPER ACQUISITION FACTOR BIM1-LIKE DOMAIN-CONTAINING PROTEIN"/>
    <property type="match status" value="1"/>
</dbReference>
<evidence type="ECO:0000259" key="9">
    <source>
        <dbReference type="Pfam" id="PF20238"/>
    </source>
</evidence>
<evidence type="ECO:0000256" key="1">
    <source>
        <dbReference type="ARBA" id="ARBA00004609"/>
    </source>
</evidence>
<keyword evidence="11" id="KW-1185">Reference proteome</keyword>
<evidence type="ECO:0000256" key="5">
    <source>
        <dbReference type="ARBA" id="ARBA00023136"/>
    </source>
</evidence>
<keyword evidence="2" id="KW-1003">Cell membrane</keyword>
<dbReference type="AlphaFoldDB" id="A0A6G1H784"/>